<dbReference type="eggNOG" id="ENOG502S2V9">
    <property type="taxonomic scope" value="Eukaryota"/>
</dbReference>
<feature type="domain" description="Heterokaryon incompatibility" evidence="2">
    <location>
        <begin position="81"/>
        <end position="237"/>
    </location>
</feature>
<evidence type="ECO:0000256" key="1">
    <source>
        <dbReference type="SAM" id="MobiDB-lite"/>
    </source>
</evidence>
<reference evidence="3 4" key="1">
    <citation type="journal article" date="2012" name="PLoS Pathog.">
        <title>Diverse lifestyles and strategies of plant pathogenesis encoded in the genomes of eighteen Dothideomycetes fungi.</title>
        <authorList>
            <person name="Ohm R.A."/>
            <person name="Feau N."/>
            <person name="Henrissat B."/>
            <person name="Schoch C.L."/>
            <person name="Horwitz B.A."/>
            <person name="Barry K.W."/>
            <person name="Condon B.J."/>
            <person name="Copeland A.C."/>
            <person name="Dhillon B."/>
            <person name="Glaser F."/>
            <person name="Hesse C.N."/>
            <person name="Kosti I."/>
            <person name="LaButti K."/>
            <person name="Lindquist E.A."/>
            <person name="Lucas S."/>
            <person name="Salamov A.A."/>
            <person name="Bradshaw R.E."/>
            <person name="Ciuffetti L."/>
            <person name="Hamelin R.C."/>
            <person name="Kema G.H.J."/>
            <person name="Lawrence C."/>
            <person name="Scott J.A."/>
            <person name="Spatafora J.W."/>
            <person name="Turgeon B.G."/>
            <person name="de Wit P.J.G.M."/>
            <person name="Zhong S."/>
            <person name="Goodwin S.B."/>
            <person name="Grigoriev I.V."/>
        </authorList>
    </citation>
    <scope>NUCLEOTIDE SEQUENCE [LARGE SCALE GENOMIC DNA]</scope>
    <source>
        <strain evidence="4">28A</strain>
    </source>
</reference>
<reference evidence="3 4" key="2">
    <citation type="journal article" date="2013" name="PLoS Genet.">
        <title>Comparative genome structure, secondary metabolite, and effector coding capacity across Cochliobolus pathogens.</title>
        <authorList>
            <person name="Condon B.J."/>
            <person name="Leng Y."/>
            <person name="Wu D."/>
            <person name="Bushley K.E."/>
            <person name="Ohm R.A."/>
            <person name="Otillar R."/>
            <person name="Martin J."/>
            <person name="Schackwitz W."/>
            <person name="Grimwood J."/>
            <person name="MohdZainudin N."/>
            <person name="Xue C."/>
            <person name="Wang R."/>
            <person name="Manning V.A."/>
            <person name="Dhillon B."/>
            <person name="Tu Z.J."/>
            <person name="Steffenson B.J."/>
            <person name="Salamov A."/>
            <person name="Sun H."/>
            <person name="Lowry S."/>
            <person name="LaButti K."/>
            <person name="Han J."/>
            <person name="Copeland A."/>
            <person name="Lindquist E."/>
            <person name="Barry K."/>
            <person name="Schmutz J."/>
            <person name="Baker S.E."/>
            <person name="Ciuffetti L.M."/>
            <person name="Grigoriev I.V."/>
            <person name="Zhong S."/>
            <person name="Turgeon B.G."/>
        </authorList>
    </citation>
    <scope>NUCLEOTIDE SEQUENCE [LARGE SCALE GENOMIC DNA]</scope>
    <source>
        <strain evidence="4">28A</strain>
    </source>
</reference>
<dbReference type="RefSeq" id="XP_008028064.1">
    <property type="nucleotide sequence ID" value="XM_008029873.1"/>
</dbReference>
<dbReference type="InterPro" id="IPR052895">
    <property type="entry name" value="HetReg/Transcr_Mod"/>
</dbReference>
<dbReference type="Pfam" id="PF26639">
    <property type="entry name" value="Het-6_barrel"/>
    <property type="match status" value="1"/>
</dbReference>
<feature type="region of interest" description="Disordered" evidence="1">
    <location>
        <begin position="563"/>
        <end position="586"/>
    </location>
</feature>
<dbReference type="EMBL" id="KB908814">
    <property type="protein sequence ID" value="EOA83728.1"/>
    <property type="molecule type" value="Genomic_DNA"/>
</dbReference>
<name>R0JRI7_EXST2</name>
<accession>R0JRI7</accession>
<keyword evidence="4" id="KW-1185">Reference proteome</keyword>
<dbReference type="InterPro" id="IPR010730">
    <property type="entry name" value="HET"/>
</dbReference>
<evidence type="ECO:0000259" key="2">
    <source>
        <dbReference type="Pfam" id="PF06985"/>
    </source>
</evidence>
<dbReference type="Proteomes" id="UP000016935">
    <property type="component" value="Unassembled WGS sequence"/>
</dbReference>
<proteinExistence type="predicted"/>
<dbReference type="OrthoDB" id="3553147at2759"/>
<feature type="compositionally biased region" description="Polar residues" evidence="1">
    <location>
        <begin position="564"/>
        <end position="575"/>
    </location>
</feature>
<organism evidence="3 4">
    <name type="scientific">Exserohilum turcicum (strain 28A)</name>
    <name type="common">Northern leaf blight fungus</name>
    <name type="synonym">Setosphaeria turcica</name>
    <dbReference type="NCBI Taxonomy" id="671987"/>
    <lineage>
        <taxon>Eukaryota</taxon>
        <taxon>Fungi</taxon>
        <taxon>Dikarya</taxon>
        <taxon>Ascomycota</taxon>
        <taxon>Pezizomycotina</taxon>
        <taxon>Dothideomycetes</taxon>
        <taxon>Pleosporomycetidae</taxon>
        <taxon>Pleosporales</taxon>
        <taxon>Pleosporineae</taxon>
        <taxon>Pleosporaceae</taxon>
        <taxon>Exserohilum</taxon>
    </lineage>
</organism>
<dbReference type="GeneID" id="19403692"/>
<sequence>MTTAIHNVYSKSLDTAPVPSLVPFSSEPSYHYSGLTEGQIRLLVLQPGPRKAAIRCSLRTVNLADFDDRFAVALQSEISSYEAISYCWKDVPGERTIECDGQPLEIGANLEIALRHFRFADKHRVIWADGICINQNNDEEKSKQVSLMGLIYWIARRVLVWLGEEDKQATPFSAQRAFTVMRKCSYLREEIENNRANLNANSTSRNHGMEGEDAESWEAVRQLLMRNWFTRVWVVQELGLARDATFYCGDSSLTFEDMNRFWDFITSNAHMYLSQYQLNFQMLNLARHYQESTRGNHRLEFGNDPDLAEDICDILGWARGLQCTDPKDAVYAFLGHPTAFKRQLLDSEPYLWYPRNFHSQKPTIIKPDYSKATTVTDVYYQVARTMIEKYGLGMKVLRHIQQDDITIQDDFPSWVPRWHMMEAAPLVSVATKYAAATRFPASPFEVIRRTSIGIPGLRIKAVSISTIYWSRPLPAERHLGQPQETGIDNSYYYPLEDLIQTIHELQNDFPSQDYCDLKSLSATLTSGLTYIDQAPQGIIDDKTSTQHYHDFCAYRRFKLAETRTPGTQNNETLTSPPHPQSSEHGDAKRYMKVLRAGHRGCFLTRRGRLGLGPRITQGGDQLWLPMGADTPFVLRPLDDGNFRVIGQAYLHGAMQGEATGHLTEHDFASITLV</sequence>
<dbReference type="HOGENOM" id="CLU_004184_7_5_1"/>
<dbReference type="PANTHER" id="PTHR24148:SF64">
    <property type="entry name" value="HETEROKARYON INCOMPATIBILITY DOMAIN-CONTAINING PROTEIN"/>
    <property type="match status" value="1"/>
</dbReference>
<dbReference type="AlphaFoldDB" id="R0JRI7"/>
<dbReference type="Pfam" id="PF06985">
    <property type="entry name" value="HET"/>
    <property type="match status" value="1"/>
</dbReference>
<evidence type="ECO:0000313" key="3">
    <source>
        <dbReference type="EMBL" id="EOA83728.1"/>
    </source>
</evidence>
<protein>
    <recommendedName>
        <fullName evidence="2">Heterokaryon incompatibility domain-containing protein</fullName>
    </recommendedName>
</protein>
<gene>
    <name evidence="3" type="ORF">SETTUDRAFT_32764</name>
</gene>
<dbReference type="PANTHER" id="PTHR24148">
    <property type="entry name" value="ANKYRIN REPEAT DOMAIN-CONTAINING PROTEIN 39 HOMOLOG-RELATED"/>
    <property type="match status" value="1"/>
</dbReference>
<evidence type="ECO:0000313" key="4">
    <source>
        <dbReference type="Proteomes" id="UP000016935"/>
    </source>
</evidence>